<reference evidence="1 2" key="1">
    <citation type="journal article" date="2016" name="Nat. Commun.">
        <title>Thousands of microbial genomes shed light on interconnected biogeochemical processes in an aquifer system.</title>
        <authorList>
            <person name="Anantharaman K."/>
            <person name="Brown C.T."/>
            <person name="Hug L.A."/>
            <person name="Sharon I."/>
            <person name="Castelle C.J."/>
            <person name="Probst A.J."/>
            <person name="Thomas B.C."/>
            <person name="Singh A."/>
            <person name="Wilkins M.J."/>
            <person name="Karaoz U."/>
            <person name="Brodie E.L."/>
            <person name="Williams K.H."/>
            <person name="Hubbard S.S."/>
            <person name="Banfield J.F."/>
        </authorList>
    </citation>
    <scope>NUCLEOTIDE SEQUENCE [LARGE SCALE GENOMIC DNA]</scope>
</reference>
<protein>
    <submittedName>
        <fullName evidence="1">Uncharacterized protein</fullName>
    </submittedName>
</protein>
<sequence>MGKTIFSEVTDKNYGSPEQWALQSEKARIKYVEWLSTGIVPKLTSVQEVEWFDYPMECYQPTGKWIYSMIDPRL</sequence>
<comment type="caution">
    <text evidence="1">The sequence shown here is derived from an EMBL/GenBank/DDBJ whole genome shotgun (WGS) entry which is preliminary data.</text>
</comment>
<evidence type="ECO:0000313" key="2">
    <source>
        <dbReference type="Proteomes" id="UP000176576"/>
    </source>
</evidence>
<dbReference type="AlphaFoldDB" id="A0A1G2G6Q8"/>
<dbReference type="STRING" id="1802117.A3J54_02920"/>
<dbReference type="Proteomes" id="UP000176576">
    <property type="component" value="Unassembled WGS sequence"/>
</dbReference>
<gene>
    <name evidence="1" type="ORF">A3J54_02920</name>
</gene>
<evidence type="ECO:0000313" key="1">
    <source>
        <dbReference type="EMBL" id="OGZ45934.1"/>
    </source>
</evidence>
<name>A0A1G2G6Q8_9BACT</name>
<organism evidence="1 2">
    <name type="scientific">Candidatus Ryanbacteria bacterium RIFCSPHIGHO2_02_FULL_45_13b</name>
    <dbReference type="NCBI Taxonomy" id="1802117"/>
    <lineage>
        <taxon>Bacteria</taxon>
        <taxon>Candidatus Ryaniibacteriota</taxon>
    </lineage>
</organism>
<proteinExistence type="predicted"/>
<accession>A0A1G2G6Q8</accession>
<dbReference type="EMBL" id="MHNN01000018">
    <property type="protein sequence ID" value="OGZ45934.1"/>
    <property type="molecule type" value="Genomic_DNA"/>
</dbReference>